<dbReference type="PANTHER" id="PTHR14269:SF62">
    <property type="entry name" value="CDP-DIACYLGLYCEROL--GLYCEROL-3-PHOSPHATE 3-PHOSPHATIDYLTRANSFERASE 1, CHLOROPLASTIC"/>
    <property type="match status" value="1"/>
</dbReference>
<keyword evidence="8 17" id="KW-0808">Transferase</keyword>
<dbReference type="Pfam" id="PF01066">
    <property type="entry name" value="CDP-OH_P_transf"/>
    <property type="match status" value="1"/>
</dbReference>
<dbReference type="NCBIfam" id="TIGR00560">
    <property type="entry name" value="pgsA"/>
    <property type="match status" value="1"/>
</dbReference>
<name>A0A9D1IMT7_9FIRM</name>
<dbReference type="PANTHER" id="PTHR14269">
    <property type="entry name" value="CDP-DIACYLGLYCEROL--GLYCEROL-3-PHOSPHATE 3-PHOSPHATIDYLTRANSFERASE-RELATED"/>
    <property type="match status" value="1"/>
</dbReference>
<keyword evidence="7" id="KW-0444">Lipid biosynthesis</keyword>
<feature type="transmembrane region" description="Helical" evidence="18">
    <location>
        <begin position="168"/>
        <end position="187"/>
    </location>
</feature>
<comment type="similarity">
    <text evidence="4 17">Belongs to the CDP-alcohol phosphatidyltransferase class-I family.</text>
</comment>
<comment type="catalytic activity">
    <reaction evidence="15">
        <text>a CDP-1,2-diacyl-sn-glycerol + sn-glycerol 3-phosphate = a 1,2-diacyl-sn-glycero-3-phospho-(1'-sn-glycero-3'-phosphate) + CMP + H(+)</text>
        <dbReference type="Rhea" id="RHEA:12593"/>
        <dbReference type="ChEBI" id="CHEBI:15378"/>
        <dbReference type="ChEBI" id="CHEBI:57597"/>
        <dbReference type="ChEBI" id="CHEBI:58332"/>
        <dbReference type="ChEBI" id="CHEBI:60110"/>
        <dbReference type="ChEBI" id="CHEBI:60377"/>
        <dbReference type="EC" id="2.7.8.5"/>
    </reaction>
</comment>
<evidence type="ECO:0000256" key="18">
    <source>
        <dbReference type="SAM" id="Phobius"/>
    </source>
</evidence>
<dbReference type="AlphaFoldDB" id="A0A9D1IMT7"/>
<evidence type="ECO:0000256" key="12">
    <source>
        <dbReference type="ARBA" id="ARBA00023136"/>
    </source>
</evidence>
<evidence type="ECO:0000256" key="10">
    <source>
        <dbReference type="ARBA" id="ARBA00022989"/>
    </source>
</evidence>
<sequence>MNLANKITMVRIFLTVLLIVLLLFPFYMVNIEFPKILIGTISVDIKYFIAAGIFAIASITDALDGHIARSRNMVTDFGKMTDAIADKMLVNSTLIILSSQGMISPVITVIIVFRDTVVDTIKMIAGSKGKVVAAIKTGKVKTTFLMLGIIFTLCYNLPFELFNLDVSNFLLILATVFALISGIQYYVMNKDIIFEREQKKETVKEEAQK</sequence>
<dbReference type="Gene3D" id="1.20.120.1760">
    <property type="match status" value="1"/>
</dbReference>
<dbReference type="InterPro" id="IPR050324">
    <property type="entry name" value="CDP-alcohol_PTase-I"/>
</dbReference>
<evidence type="ECO:0000256" key="17">
    <source>
        <dbReference type="RuleBase" id="RU003750"/>
    </source>
</evidence>
<keyword evidence="14" id="KW-1208">Phospholipid metabolism</keyword>
<evidence type="ECO:0000256" key="14">
    <source>
        <dbReference type="ARBA" id="ARBA00023264"/>
    </source>
</evidence>
<evidence type="ECO:0000256" key="5">
    <source>
        <dbReference type="ARBA" id="ARBA00013170"/>
    </source>
</evidence>
<keyword evidence="9 18" id="KW-0812">Transmembrane</keyword>
<dbReference type="GO" id="GO:0016020">
    <property type="term" value="C:membrane"/>
    <property type="evidence" value="ECO:0007669"/>
    <property type="project" value="UniProtKB-SubCell"/>
</dbReference>
<feature type="transmembrane region" description="Helical" evidence="18">
    <location>
        <begin position="144"/>
        <end position="162"/>
    </location>
</feature>
<evidence type="ECO:0000256" key="9">
    <source>
        <dbReference type="ARBA" id="ARBA00022692"/>
    </source>
</evidence>
<evidence type="ECO:0000256" key="3">
    <source>
        <dbReference type="ARBA" id="ARBA00005042"/>
    </source>
</evidence>
<comment type="function">
    <text evidence="1">This protein catalyzes the committed step to the synthesis of the acidic phospholipids.</text>
</comment>
<evidence type="ECO:0000256" key="16">
    <source>
        <dbReference type="NCBIfam" id="TIGR00560"/>
    </source>
</evidence>
<dbReference type="GO" id="GO:0046474">
    <property type="term" value="P:glycerophospholipid biosynthetic process"/>
    <property type="evidence" value="ECO:0007669"/>
    <property type="project" value="TreeGrafter"/>
</dbReference>
<comment type="pathway">
    <text evidence="3">Phospholipid metabolism; phosphatidylglycerol biosynthesis; phosphatidylglycerol from CDP-diacylglycerol: step 1/2.</text>
</comment>
<evidence type="ECO:0000256" key="11">
    <source>
        <dbReference type="ARBA" id="ARBA00023098"/>
    </source>
</evidence>
<comment type="subcellular location">
    <subcellularLocation>
        <location evidence="2">Membrane</location>
        <topology evidence="2">Multi-pass membrane protein</topology>
    </subcellularLocation>
</comment>
<organism evidence="19 20">
    <name type="scientific">Candidatus Aphodocola excrementigallinarum</name>
    <dbReference type="NCBI Taxonomy" id="2840670"/>
    <lineage>
        <taxon>Bacteria</taxon>
        <taxon>Bacillati</taxon>
        <taxon>Bacillota</taxon>
        <taxon>Bacilli</taxon>
        <taxon>Candidatus Aphodocola</taxon>
    </lineage>
</organism>
<dbReference type="EC" id="2.7.8.5" evidence="5 16"/>
<feature type="transmembrane region" description="Helical" evidence="18">
    <location>
        <begin position="45"/>
        <end position="68"/>
    </location>
</feature>
<feature type="transmembrane region" description="Helical" evidence="18">
    <location>
        <begin position="88"/>
        <end position="113"/>
    </location>
</feature>
<feature type="transmembrane region" description="Helical" evidence="18">
    <location>
        <begin position="12"/>
        <end position="33"/>
    </location>
</feature>
<dbReference type="InterPro" id="IPR043130">
    <property type="entry name" value="CDP-OH_PTrfase_TM_dom"/>
</dbReference>
<keyword evidence="12 18" id="KW-0472">Membrane</keyword>
<evidence type="ECO:0000313" key="20">
    <source>
        <dbReference type="Proteomes" id="UP000824074"/>
    </source>
</evidence>
<reference evidence="19" key="2">
    <citation type="journal article" date="2021" name="PeerJ">
        <title>Extensive microbial diversity within the chicken gut microbiome revealed by metagenomics and culture.</title>
        <authorList>
            <person name="Gilroy R."/>
            <person name="Ravi A."/>
            <person name="Getino M."/>
            <person name="Pursley I."/>
            <person name="Horton D.L."/>
            <person name="Alikhan N.F."/>
            <person name="Baker D."/>
            <person name="Gharbi K."/>
            <person name="Hall N."/>
            <person name="Watson M."/>
            <person name="Adriaenssens E.M."/>
            <person name="Foster-Nyarko E."/>
            <person name="Jarju S."/>
            <person name="Secka A."/>
            <person name="Antonio M."/>
            <person name="Oren A."/>
            <person name="Chaudhuri R.R."/>
            <person name="La Ragione R."/>
            <person name="Hildebrand F."/>
            <person name="Pallen M.J."/>
        </authorList>
    </citation>
    <scope>NUCLEOTIDE SEQUENCE</scope>
    <source>
        <strain evidence="19">CHK193-30670</strain>
    </source>
</reference>
<dbReference type="Proteomes" id="UP000824074">
    <property type="component" value="Unassembled WGS sequence"/>
</dbReference>
<evidence type="ECO:0000256" key="1">
    <source>
        <dbReference type="ARBA" id="ARBA00003973"/>
    </source>
</evidence>
<evidence type="ECO:0000256" key="8">
    <source>
        <dbReference type="ARBA" id="ARBA00022679"/>
    </source>
</evidence>
<keyword evidence="13" id="KW-0594">Phospholipid biosynthesis</keyword>
<dbReference type="InterPro" id="IPR004570">
    <property type="entry name" value="Phosphatidylglycerol_P_synth"/>
</dbReference>
<dbReference type="GO" id="GO:0008444">
    <property type="term" value="F:CDP-diacylglycerol-glycerol-3-phosphate 3-phosphatidyltransferase activity"/>
    <property type="evidence" value="ECO:0007669"/>
    <property type="project" value="UniProtKB-UniRule"/>
</dbReference>
<dbReference type="PIRSF" id="PIRSF000847">
    <property type="entry name" value="Phos_ph_gly_syn"/>
    <property type="match status" value="1"/>
</dbReference>
<dbReference type="EMBL" id="DVMT01000017">
    <property type="protein sequence ID" value="HIU40023.1"/>
    <property type="molecule type" value="Genomic_DNA"/>
</dbReference>
<accession>A0A9D1IMT7</accession>
<evidence type="ECO:0000256" key="6">
    <source>
        <dbReference type="ARBA" id="ARBA00014944"/>
    </source>
</evidence>
<keyword evidence="11" id="KW-0443">Lipid metabolism</keyword>
<evidence type="ECO:0000313" key="19">
    <source>
        <dbReference type="EMBL" id="HIU40023.1"/>
    </source>
</evidence>
<evidence type="ECO:0000256" key="7">
    <source>
        <dbReference type="ARBA" id="ARBA00022516"/>
    </source>
</evidence>
<dbReference type="PROSITE" id="PS00379">
    <property type="entry name" value="CDP_ALCOHOL_P_TRANSF"/>
    <property type="match status" value="1"/>
</dbReference>
<dbReference type="InterPro" id="IPR048254">
    <property type="entry name" value="CDP_ALCOHOL_P_TRANSF_CS"/>
</dbReference>
<evidence type="ECO:0000256" key="13">
    <source>
        <dbReference type="ARBA" id="ARBA00023209"/>
    </source>
</evidence>
<reference evidence="19" key="1">
    <citation type="submission" date="2020-10" db="EMBL/GenBank/DDBJ databases">
        <authorList>
            <person name="Gilroy R."/>
        </authorList>
    </citation>
    <scope>NUCLEOTIDE SEQUENCE</scope>
    <source>
        <strain evidence="19">CHK193-30670</strain>
    </source>
</reference>
<proteinExistence type="inferred from homology"/>
<evidence type="ECO:0000256" key="2">
    <source>
        <dbReference type="ARBA" id="ARBA00004141"/>
    </source>
</evidence>
<protein>
    <recommendedName>
        <fullName evidence="6 16">CDP-diacylglycerol--glycerol-3-phosphate 3-phosphatidyltransferase</fullName>
        <ecNumber evidence="5 16">2.7.8.5</ecNumber>
    </recommendedName>
</protein>
<gene>
    <name evidence="19" type="primary">pgsA</name>
    <name evidence="19" type="ORF">IAB68_01805</name>
</gene>
<evidence type="ECO:0000256" key="15">
    <source>
        <dbReference type="ARBA" id="ARBA00048586"/>
    </source>
</evidence>
<dbReference type="InterPro" id="IPR000462">
    <property type="entry name" value="CDP-OH_P_trans"/>
</dbReference>
<keyword evidence="10 18" id="KW-1133">Transmembrane helix</keyword>
<evidence type="ECO:0000256" key="4">
    <source>
        <dbReference type="ARBA" id="ARBA00010441"/>
    </source>
</evidence>
<comment type="caution">
    <text evidence="19">The sequence shown here is derived from an EMBL/GenBank/DDBJ whole genome shotgun (WGS) entry which is preliminary data.</text>
</comment>